<protein>
    <submittedName>
        <fullName evidence="2">Uncharacterized protein</fullName>
    </submittedName>
</protein>
<keyword evidence="3" id="KW-1185">Reference proteome</keyword>
<name>A0ABQ9E9N7_TEGGR</name>
<feature type="region of interest" description="Disordered" evidence="1">
    <location>
        <begin position="43"/>
        <end position="64"/>
    </location>
</feature>
<accession>A0ABQ9E9N7</accession>
<sequence>MDRRSNATDNRTYPRPTIHRTTRDTYVLMATISVLLNRLLHRRGSEDDTPRRKTSSSRSRNRNYLGLLDPCSPVHSKDVSPACYMCKEDQYLKLKQVKTTDNKKGKGNLKTMNTIQEDAGEEDSGISMISTSPLPKNYVGYDPSMLTSANFKNTPITVEHGGCLIRVLAPETFPDSKTDRYNSELYYREKSTYPGDLIPSRHSSITSFLNGSLASEDLPKRDSVASDDFMRRNSSFSSLDGFGHLEYGCKFCPKMPTNDDLSIGTSKCTSDAGSHTNISHTSGEYCLHERHSSFESLTSNEILMAIDGALRRSSLKPKLESKNSFDSMSTETVLEVCDRDSCIDIMERHLAAGRYDRF</sequence>
<evidence type="ECO:0000256" key="1">
    <source>
        <dbReference type="SAM" id="MobiDB-lite"/>
    </source>
</evidence>
<dbReference type="EMBL" id="JARBDR010000919">
    <property type="protein sequence ID" value="KAJ8300013.1"/>
    <property type="molecule type" value="Genomic_DNA"/>
</dbReference>
<dbReference type="Proteomes" id="UP001217089">
    <property type="component" value="Unassembled WGS sequence"/>
</dbReference>
<comment type="caution">
    <text evidence="2">The sequence shown here is derived from an EMBL/GenBank/DDBJ whole genome shotgun (WGS) entry which is preliminary data.</text>
</comment>
<reference evidence="2 3" key="1">
    <citation type="submission" date="2022-12" db="EMBL/GenBank/DDBJ databases">
        <title>Chromosome-level genome of Tegillarca granosa.</title>
        <authorList>
            <person name="Kim J."/>
        </authorList>
    </citation>
    <scope>NUCLEOTIDE SEQUENCE [LARGE SCALE GENOMIC DNA]</scope>
    <source>
        <strain evidence="2">Teg-2019</strain>
        <tissue evidence="2">Adductor muscle</tissue>
    </source>
</reference>
<feature type="compositionally biased region" description="Basic residues" evidence="1">
    <location>
        <begin position="52"/>
        <end position="61"/>
    </location>
</feature>
<organism evidence="2 3">
    <name type="scientific">Tegillarca granosa</name>
    <name type="common">Malaysian cockle</name>
    <name type="synonym">Anadara granosa</name>
    <dbReference type="NCBI Taxonomy" id="220873"/>
    <lineage>
        <taxon>Eukaryota</taxon>
        <taxon>Metazoa</taxon>
        <taxon>Spiralia</taxon>
        <taxon>Lophotrochozoa</taxon>
        <taxon>Mollusca</taxon>
        <taxon>Bivalvia</taxon>
        <taxon>Autobranchia</taxon>
        <taxon>Pteriomorphia</taxon>
        <taxon>Arcoida</taxon>
        <taxon>Arcoidea</taxon>
        <taxon>Arcidae</taxon>
        <taxon>Tegillarca</taxon>
    </lineage>
</organism>
<evidence type="ECO:0000313" key="3">
    <source>
        <dbReference type="Proteomes" id="UP001217089"/>
    </source>
</evidence>
<proteinExistence type="predicted"/>
<gene>
    <name evidence="2" type="ORF">KUTeg_021532</name>
</gene>
<evidence type="ECO:0000313" key="2">
    <source>
        <dbReference type="EMBL" id="KAJ8300013.1"/>
    </source>
</evidence>